<dbReference type="Proteomes" id="UP001218218">
    <property type="component" value="Unassembled WGS sequence"/>
</dbReference>
<organism evidence="2 3">
    <name type="scientific">Mycena albidolilacea</name>
    <dbReference type="NCBI Taxonomy" id="1033008"/>
    <lineage>
        <taxon>Eukaryota</taxon>
        <taxon>Fungi</taxon>
        <taxon>Dikarya</taxon>
        <taxon>Basidiomycota</taxon>
        <taxon>Agaricomycotina</taxon>
        <taxon>Agaricomycetes</taxon>
        <taxon>Agaricomycetidae</taxon>
        <taxon>Agaricales</taxon>
        <taxon>Marasmiineae</taxon>
        <taxon>Mycenaceae</taxon>
        <taxon>Mycena</taxon>
    </lineage>
</organism>
<accession>A0AAD7EG99</accession>
<evidence type="ECO:0000256" key="1">
    <source>
        <dbReference type="SAM" id="MobiDB-lite"/>
    </source>
</evidence>
<dbReference type="AlphaFoldDB" id="A0AAD7EG99"/>
<sequence>MLVKRAVEPRGEGEKGKGKGAAKKGKGEKRRIVPSDGEKEFEPPKKRARANREAVLPSTAPEPEPTDWVAFYAKQRNSTRGTKEMREQAAVIAGLEAENATLKTSCDEQATAIADLKAENAALRGSCDEQAVTIARWWSENATLQAMVNNHMQKEQQKGQTAPEHMPFHPEFLGFMRETFACEVMRTCNAQRVAAETAAADARLQTIALEAKVTQFEDENAMDVDAPAPVIAAEDPTPNTQLDAGCARGGLDYALHTGPMQRKVSIVLCTPETTTTRGLESRIKELEAECAEAKAIAARDITSPRRTACCVSDQKRKIASLEAVITLRRYM</sequence>
<feature type="compositionally biased region" description="Basic and acidic residues" evidence="1">
    <location>
        <begin position="1"/>
        <end position="17"/>
    </location>
</feature>
<evidence type="ECO:0000313" key="3">
    <source>
        <dbReference type="Proteomes" id="UP001218218"/>
    </source>
</evidence>
<keyword evidence="3" id="KW-1185">Reference proteome</keyword>
<comment type="caution">
    <text evidence="2">The sequence shown here is derived from an EMBL/GenBank/DDBJ whole genome shotgun (WGS) entry which is preliminary data.</text>
</comment>
<evidence type="ECO:0000313" key="2">
    <source>
        <dbReference type="EMBL" id="KAJ7318678.1"/>
    </source>
</evidence>
<feature type="compositionally biased region" description="Basic and acidic residues" evidence="1">
    <location>
        <begin position="30"/>
        <end position="45"/>
    </location>
</feature>
<feature type="region of interest" description="Disordered" evidence="1">
    <location>
        <begin position="1"/>
        <end position="64"/>
    </location>
</feature>
<name>A0AAD7EG99_9AGAR</name>
<dbReference type="EMBL" id="JARIHO010000056">
    <property type="protein sequence ID" value="KAJ7318678.1"/>
    <property type="molecule type" value="Genomic_DNA"/>
</dbReference>
<gene>
    <name evidence="2" type="ORF">DFH08DRAFT_395644</name>
</gene>
<proteinExistence type="predicted"/>
<reference evidence="2" key="1">
    <citation type="submission" date="2023-03" db="EMBL/GenBank/DDBJ databases">
        <title>Massive genome expansion in bonnet fungi (Mycena s.s.) driven by repeated elements and novel gene families across ecological guilds.</title>
        <authorList>
            <consortium name="Lawrence Berkeley National Laboratory"/>
            <person name="Harder C.B."/>
            <person name="Miyauchi S."/>
            <person name="Viragh M."/>
            <person name="Kuo A."/>
            <person name="Thoen E."/>
            <person name="Andreopoulos B."/>
            <person name="Lu D."/>
            <person name="Skrede I."/>
            <person name="Drula E."/>
            <person name="Henrissat B."/>
            <person name="Morin E."/>
            <person name="Kohler A."/>
            <person name="Barry K."/>
            <person name="LaButti K."/>
            <person name="Morin E."/>
            <person name="Salamov A."/>
            <person name="Lipzen A."/>
            <person name="Mereny Z."/>
            <person name="Hegedus B."/>
            <person name="Baldrian P."/>
            <person name="Stursova M."/>
            <person name="Weitz H."/>
            <person name="Taylor A."/>
            <person name="Grigoriev I.V."/>
            <person name="Nagy L.G."/>
            <person name="Martin F."/>
            <person name="Kauserud H."/>
        </authorList>
    </citation>
    <scope>NUCLEOTIDE SEQUENCE</scope>
    <source>
        <strain evidence="2">CBHHK002</strain>
    </source>
</reference>
<protein>
    <submittedName>
        <fullName evidence="2">Uncharacterized protein</fullName>
    </submittedName>
</protein>
<feature type="compositionally biased region" description="Basic residues" evidence="1">
    <location>
        <begin position="18"/>
        <end position="29"/>
    </location>
</feature>